<reference evidence="1" key="1">
    <citation type="submission" date="2020-05" db="EMBL/GenBank/DDBJ databases">
        <authorList>
            <person name="Chiriac C."/>
            <person name="Salcher M."/>
            <person name="Ghai R."/>
            <person name="Kavagutti S V."/>
        </authorList>
    </citation>
    <scope>NUCLEOTIDE SEQUENCE</scope>
</reference>
<accession>A0A6J5QM42</accession>
<sequence length="65" mass="7535">MSDRFSIKNTNTGNVVETWRTSEQAIRACNSLNQHNVEWNKSFPRCVIIDSLTGEKFVTNLEYKL</sequence>
<protein>
    <submittedName>
        <fullName evidence="1">Uncharacterized protein</fullName>
    </submittedName>
</protein>
<gene>
    <name evidence="1" type="ORF">UFOVP1043_68</name>
</gene>
<proteinExistence type="predicted"/>
<name>A0A6J5QM42_9CAUD</name>
<dbReference type="EMBL" id="LR797001">
    <property type="protein sequence ID" value="CAB4180624.1"/>
    <property type="molecule type" value="Genomic_DNA"/>
</dbReference>
<organism evidence="1">
    <name type="scientific">uncultured Caudovirales phage</name>
    <dbReference type="NCBI Taxonomy" id="2100421"/>
    <lineage>
        <taxon>Viruses</taxon>
        <taxon>Duplodnaviria</taxon>
        <taxon>Heunggongvirae</taxon>
        <taxon>Uroviricota</taxon>
        <taxon>Caudoviricetes</taxon>
        <taxon>Peduoviridae</taxon>
        <taxon>Maltschvirus</taxon>
        <taxon>Maltschvirus maltsch</taxon>
    </lineage>
</organism>
<evidence type="ECO:0000313" key="1">
    <source>
        <dbReference type="EMBL" id="CAB4180624.1"/>
    </source>
</evidence>